<accession>A0AAD6ZTE5</accession>
<evidence type="ECO:0000313" key="2">
    <source>
        <dbReference type="EMBL" id="KAJ7336984.1"/>
    </source>
</evidence>
<gene>
    <name evidence="2" type="ORF">DFH08DRAFT_964941</name>
</gene>
<keyword evidence="3" id="KW-1185">Reference proteome</keyword>
<dbReference type="Proteomes" id="UP001218218">
    <property type="component" value="Unassembled WGS sequence"/>
</dbReference>
<proteinExistence type="predicted"/>
<evidence type="ECO:0000256" key="1">
    <source>
        <dbReference type="SAM" id="MobiDB-lite"/>
    </source>
</evidence>
<dbReference type="AlphaFoldDB" id="A0AAD6ZTE5"/>
<reference evidence="2" key="1">
    <citation type="submission" date="2023-03" db="EMBL/GenBank/DDBJ databases">
        <title>Massive genome expansion in bonnet fungi (Mycena s.s.) driven by repeated elements and novel gene families across ecological guilds.</title>
        <authorList>
            <consortium name="Lawrence Berkeley National Laboratory"/>
            <person name="Harder C.B."/>
            <person name="Miyauchi S."/>
            <person name="Viragh M."/>
            <person name="Kuo A."/>
            <person name="Thoen E."/>
            <person name="Andreopoulos B."/>
            <person name="Lu D."/>
            <person name="Skrede I."/>
            <person name="Drula E."/>
            <person name="Henrissat B."/>
            <person name="Morin E."/>
            <person name="Kohler A."/>
            <person name="Barry K."/>
            <person name="LaButti K."/>
            <person name="Morin E."/>
            <person name="Salamov A."/>
            <person name="Lipzen A."/>
            <person name="Mereny Z."/>
            <person name="Hegedus B."/>
            <person name="Baldrian P."/>
            <person name="Stursova M."/>
            <person name="Weitz H."/>
            <person name="Taylor A."/>
            <person name="Grigoriev I.V."/>
            <person name="Nagy L.G."/>
            <person name="Martin F."/>
            <person name="Kauserud H."/>
        </authorList>
    </citation>
    <scope>NUCLEOTIDE SEQUENCE</scope>
    <source>
        <strain evidence="2">CBHHK002</strain>
    </source>
</reference>
<protein>
    <submittedName>
        <fullName evidence="2">Uncharacterized protein</fullName>
    </submittedName>
</protein>
<dbReference type="EMBL" id="JARIHO010000030">
    <property type="protein sequence ID" value="KAJ7336984.1"/>
    <property type="molecule type" value="Genomic_DNA"/>
</dbReference>
<feature type="region of interest" description="Disordered" evidence="1">
    <location>
        <begin position="1"/>
        <end position="25"/>
    </location>
</feature>
<sequence>MTPTPARKCVPVPPAPVSAPSTPTGSRKKLLYVYSHGKDTTIYTDSHHASAAARHDLADGSFRKVEVTGSIDDVFDHAEESARECINISDIE</sequence>
<name>A0AAD6ZTE5_9AGAR</name>
<organism evidence="2 3">
    <name type="scientific">Mycena albidolilacea</name>
    <dbReference type="NCBI Taxonomy" id="1033008"/>
    <lineage>
        <taxon>Eukaryota</taxon>
        <taxon>Fungi</taxon>
        <taxon>Dikarya</taxon>
        <taxon>Basidiomycota</taxon>
        <taxon>Agaricomycotina</taxon>
        <taxon>Agaricomycetes</taxon>
        <taxon>Agaricomycetidae</taxon>
        <taxon>Agaricales</taxon>
        <taxon>Marasmiineae</taxon>
        <taxon>Mycenaceae</taxon>
        <taxon>Mycena</taxon>
    </lineage>
</organism>
<evidence type="ECO:0000313" key="3">
    <source>
        <dbReference type="Proteomes" id="UP001218218"/>
    </source>
</evidence>
<comment type="caution">
    <text evidence="2">The sequence shown here is derived from an EMBL/GenBank/DDBJ whole genome shotgun (WGS) entry which is preliminary data.</text>
</comment>